<dbReference type="Proteomes" id="UP000828390">
    <property type="component" value="Unassembled WGS sequence"/>
</dbReference>
<keyword evidence="6" id="KW-0812">Transmembrane</keyword>
<evidence type="ECO:0000313" key="7">
    <source>
        <dbReference type="EMBL" id="KAH3695887.1"/>
    </source>
</evidence>
<dbReference type="PIRSF" id="PIRSF015665">
    <property type="entry name" value="CHOPT"/>
    <property type="match status" value="1"/>
</dbReference>
<evidence type="ECO:0008006" key="9">
    <source>
        <dbReference type="Google" id="ProtNLM"/>
    </source>
</evidence>
<dbReference type="GO" id="GO:0004307">
    <property type="term" value="F:ethanolaminephosphotransferase activity"/>
    <property type="evidence" value="ECO:0007669"/>
    <property type="project" value="TreeGrafter"/>
</dbReference>
<dbReference type="InterPro" id="IPR014472">
    <property type="entry name" value="CHOPT"/>
</dbReference>
<gene>
    <name evidence="7" type="ORF">DPMN_083345</name>
</gene>
<keyword evidence="6" id="KW-1133">Transmembrane helix</keyword>
<keyword evidence="3 5" id="KW-0808">Transferase</keyword>
<evidence type="ECO:0000256" key="6">
    <source>
        <dbReference type="SAM" id="Phobius"/>
    </source>
</evidence>
<evidence type="ECO:0000256" key="5">
    <source>
        <dbReference type="RuleBase" id="RU003750"/>
    </source>
</evidence>
<dbReference type="GO" id="GO:0005794">
    <property type="term" value="C:Golgi apparatus"/>
    <property type="evidence" value="ECO:0007669"/>
    <property type="project" value="TreeGrafter"/>
</dbReference>
<dbReference type="InterPro" id="IPR043130">
    <property type="entry name" value="CDP-OH_PTrfase_TM_dom"/>
</dbReference>
<dbReference type="InterPro" id="IPR000462">
    <property type="entry name" value="CDP-OH_P_trans"/>
</dbReference>
<name>A0A9D4BI59_DREPO</name>
<feature type="transmembrane region" description="Helical" evidence="6">
    <location>
        <begin position="292"/>
        <end position="310"/>
    </location>
</feature>
<dbReference type="OrthoDB" id="196717at2759"/>
<keyword evidence="4 6" id="KW-0472">Membrane</keyword>
<feature type="transmembrane region" description="Helical" evidence="6">
    <location>
        <begin position="154"/>
        <end position="175"/>
    </location>
</feature>
<reference evidence="7" key="2">
    <citation type="submission" date="2020-11" db="EMBL/GenBank/DDBJ databases">
        <authorList>
            <person name="McCartney M.A."/>
            <person name="Auch B."/>
            <person name="Kono T."/>
            <person name="Mallez S."/>
            <person name="Becker A."/>
            <person name="Gohl D.M."/>
            <person name="Silverstein K.A.T."/>
            <person name="Koren S."/>
            <person name="Bechman K.B."/>
            <person name="Herman A."/>
            <person name="Abrahante J.E."/>
            <person name="Garbe J."/>
        </authorList>
    </citation>
    <scope>NUCLEOTIDE SEQUENCE</scope>
    <source>
        <strain evidence="7">Duluth1</strain>
        <tissue evidence="7">Whole animal</tissue>
    </source>
</reference>
<evidence type="ECO:0000256" key="2">
    <source>
        <dbReference type="ARBA" id="ARBA00010441"/>
    </source>
</evidence>
<feature type="transmembrane region" description="Helical" evidence="6">
    <location>
        <begin position="52"/>
        <end position="71"/>
    </location>
</feature>
<evidence type="ECO:0000256" key="3">
    <source>
        <dbReference type="ARBA" id="ARBA00022679"/>
    </source>
</evidence>
<evidence type="ECO:0000313" key="8">
    <source>
        <dbReference type="Proteomes" id="UP000828390"/>
    </source>
</evidence>
<feature type="transmembrane region" description="Helical" evidence="6">
    <location>
        <begin position="220"/>
        <end position="241"/>
    </location>
</feature>
<dbReference type="FunFam" id="1.20.120.1760:FF:000016">
    <property type="entry name" value="ethanolaminephosphotransferase 1"/>
    <property type="match status" value="1"/>
</dbReference>
<dbReference type="PANTHER" id="PTHR10414:SF71">
    <property type="entry name" value="FI05338P"/>
    <property type="match status" value="1"/>
</dbReference>
<evidence type="ECO:0000256" key="4">
    <source>
        <dbReference type="ARBA" id="ARBA00023136"/>
    </source>
</evidence>
<dbReference type="GO" id="GO:0006646">
    <property type="term" value="P:phosphatidylethanolamine biosynthetic process"/>
    <property type="evidence" value="ECO:0007669"/>
    <property type="project" value="TreeGrafter"/>
</dbReference>
<comment type="subcellular location">
    <subcellularLocation>
        <location evidence="1">Membrane</location>
    </subcellularLocation>
</comment>
<keyword evidence="8" id="KW-1185">Reference proteome</keyword>
<dbReference type="PROSITE" id="PS00379">
    <property type="entry name" value="CDP_ALCOHOL_P_TRANSF"/>
    <property type="match status" value="1"/>
</dbReference>
<proteinExistence type="inferred from homology"/>
<reference evidence="7" key="1">
    <citation type="journal article" date="2019" name="bioRxiv">
        <title>The Genome of the Zebra Mussel, Dreissena polymorpha: A Resource for Invasive Species Research.</title>
        <authorList>
            <person name="McCartney M.A."/>
            <person name="Auch B."/>
            <person name="Kono T."/>
            <person name="Mallez S."/>
            <person name="Zhang Y."/>
            <person name="Obille A."/>
            <person name="Becker A."/>
            <person name="Abrahante J.E."/>
            <person name="Garbe J."/>
            <person name="Badalamenti J.P."/>
            <person name="Herman A."/>
            <person name="Mangelson H."/>
            <person name="Liachko I."/>
            <person name="Sullivan S."/>
            <person name="Sone E.D."/>
            <person name="Koren S."/>
            <person name="Silverstein K.A.T."/>
            <person name="Beckman K.B."/>
            <person name="Gohl D.M."/>
        </authorList>
    </citation>
    <scope>NUCLEOTIDE SEQUENCE</scope>
    <source>
        <strain evidence="7">Duluth1</strain>
        <tissue evidence="7">Whole animal</tissue>
    </source>
</reference>
<dbReference type="Pfam" id="PF01066">
    <property type="entry name" value="CDP-OH_P_transf"/>
    <property type="match status" value="1"/>
</dbReference>
<dbReference type="AlphaFoldDB" id="A0A9D4BI59"/>
<feature type="transmembrane region" description="Helical" evidence="6">
    <location>
        <begin position="322"/>
        <end position="340"/>
    </location>
</feature>
<dbReference type="InterPro" id="IPR048254">
    <property type="entry name" value="CDP_ALCOHOL_P_TRANSF_CS"/>
</dbReference>
<organism evidence="7 8">
    <name type="scientific">Dreissena polymorpha</name>
    <name type="common">Zebra mussel</name>
    <name type="synonym">Mytilus polymorpha</name>
    <dbReference type="NCBI Taxonomy" id="45954"/>
    <lineage>
        <taxon>Eukaryota</taxon>
        <taxon>Metazoa</taxon>
        <taxon>Spiralia</taxon>
        <taxon>Lophotrochozoa</taxon>
        <taxon>Mollusca</taxon>
        <taxon>Bivalvia</taxon>
        <taxon>Autobranchia</taxon>
        <taxon>Heteroconchia</taxon>
        <taxon>Euheterodonta</taxon>
        <taxon>Imparidentia</taxon>
        <taxon>Neoheterodontei</taxon>
        <taxon>Myida</taxon>
        <taxon>Dreissenoidea</taxon>
        <taxon>Dreissenidae</taxon>
        <taxon>Dreissena</taxon>
    </lineage>
</organism>
<comment type="caution">
    <text evidence="7">The sequence shown here is derived from an EMBL/GenBank/DDBJ whole genome shotgun (WGS) entry which is preliminary data.</text>
</comment>
<feature type="transmembrane region" description="Helical" evidence="6">
    <location>
        <begin position="187"/>
        <end position="208"/>
    </location>
</feature>
<comment type="similarity">
    <text evidence="2 5">Belongs to the CDP-alcohol phosphatidyltransferase class-I family.</text>
</comment>
<evidence type="ECO:0000256" key="1">
    <source>
        <dbReference type="ARBA" id="ARBA00004370"/>
    </source>
</evidence>
<feature type="transmembrane region" description="Helical" evidence="6">
    <location>
        <begin position="261"/>
        <end position="280"/>
    </location>
</feature>
<protein>
    <recommendedName>
        <fullName evidence="9">Ethanolaminephosphotransferase 1</fullName>
    </recommendedName>
</protein>
<accession>A0A9D4BI59</accession>
<dbReference type="EMBL" id="JAIWYP010000016">
    <property type="protein sequence ID" value="KAH3695887.1"/>
    <property type="molecule type" value="Genomic_DNA"/>
</dbReference>
<dbReference type="PANTHER" id="PTHR10414">
    <property type="entry name" value="ETHANOLAMINEPHOSPHOTRANSFERASE"/>
    <property type="match status" value="1"/>
</dbReference>
<sequence>MAFQQVLSDKILAGFDKYKYSAVDTSPLSNYVMHPFWNGCVKLVPMWVAPNLLTLTGFLLLVVNFLFMIYYDMDFYASSRDQPDFLPIPNWLWLLCAFNNFMGHTLDGIDGKQARRTGTSSPLGELFDHGLDSWASFFLPVAMYSVFGRGEHGVGVYNVYLILLGVNFCFMASHWEKYNTGILFLPWGYDFSQIAMTCVYLITFMYGYEFWKFSLFGFTTAYIFAITMYVGFAVSIPISLWNIYLGYTNKTGKMLSLHESVRPLVSTLLLFALMLTWANYSSYNILEQHPRIFFTVTGTVFSNIACRLIIAQMSNTRCELVNWLLVPLFSIVIILCFLNLGVFEFYILTGYCIFALGSHIHFGVSVVKEMCKHFKINAFSIPKKE</sequence>
<feature type="transmembrane region" description="Helical" evidence="6">
    <location>
        <begin position="346"/>
        <end position="367"/>
    </location>
</feature>
<dbReference type="Gene3D" id="1.20.120.1760">
    <property type="match status" value="1"/>
</dbReference>
<dbReference type="GO" id="GO:0005789">
    <property type="term" value="C:endoplasmic reticulum membrane"/>
    <property type="evidence" value="ECO:0007669"/>
    <property type="project" value="TreeGrafter"/>
</dbReference>